<dbReference type="Proteomes" id="UP000236649">
    <property type="component" value="Chromosome 2"/>
</dbReference>
<dbReference type="KEGG" id="phs:C2L64_25650"/>
<reference evidence="1 4" key="2">
    <citation type="submission" date="2018-01" db="EMBL/GenBank/DDBJ databases">
        <title>Species boundaries and ecological features among Paraburkholderia terrae DSMZ17804T, P. hospita DSMZ17164T and P. caribensis DSMZ13236T.</title>
        <authorList>
            <person name="Pratama A.A."/>
        </authorList>
    </citation>
    <scope>NUCLEOTIDE SEQUENCE [LARGE SCALE GENOMIC DNA]</scope>
    <source>
        <strain evidence="1 4">DSM 17164</strain>
    </source>
</reference>
<dbReference type="AlphaFoldDB" id="A0AAN1JD59"/>
<protein>
    <submittedName>
        <fullName evidence="1">Uncharacterized protein</fullName>
    </submittedName>
</protein>
<reference evidence="2 3" key="1">
    <citation type="journal article" date="2012" name="J. Bacteriol.">
        <title>Draft Genome Sequence of the Soil Bacterium Burkholderia terrae Strain BS001, Which Interacts with Fungal Surface Structures.</title>
        <authorList>
            <person name="Nazir R."/>
            <person name="Hansen M.A."/>
            <person name="Sorensen S."/>
            <person name="van Elsas J.D."/>
        </authorList>
    </citation>
    <scope>NUCLEOTIDE SEQUENCE [LARGE SCALE GENOMIC DNA]</scope>
    <source>
        <strain evidence="2 3">BS001</strain>
    </source>
</reference>
<dbReference type="EMBL" id="AKAU01000105">
    <property type="protein sequence ID" value="EIM99224.1"/>
    <property type="molecule type" value="Genomic_DNA"/>
</dbReference>
<organism evidence="1 4">
    <name type="scientific">Paraburkholderia hospita</name>
    <dbReference type="NCBI Taxonomy" id="169430"/>
    <lineage>
        <taxon>Bacteria</taxon>
        <taxon>Pseudomonadati</taxon>
        <taxon>Pseudomonadota</taxon>
        <taxon>Betaproteobacteria</taxon>
        <taxon>Burkholderiales</taxon>
        <taxon>Burkholderiaceae</taxon>
        <taxon>Paraburkholderia</taxon>
    </lineage>
</organism>
<proteinExistence type="predicted"/>
<keyword evidence="3" id="KW-1185">Reference proteome</keyword>
<dbReference type="EMBL" id="CP026106">
    <property type="protein sequence ID" value="AUT71641.1"/>
    <property type="molecule type" value="Genomic_DNA"/>
</dbReference>
<name>A0AAN1JD59_9BURK</name>
<accession>A0AAN1JD59</accession>
<evidence type="ECO:0000313" key="1">
    <source>
        <dbReference type="EMBL" id="AUT71641.1"/>
    </source>
</evidence>
<evidence type="ECO:0000313" key="4">
    <source>
        <dbReference type="Proteomes" id="UP000236649"/>
    </source>
</evidence>
<gene>
    <name evidence="1" type="ORF">C2L64_25650</name>
    <name evidence="2" type="ORF">WQE_20096</name>
</gene>
<dbReference type="Proteomes" id="UP000004980">
    <property type="component" value="Unassembled WGS sequence"/>
</dbReference>
<evidence type="ECO:0000313" key="3">
    <source>
        <dbReference type="Proteomes" id="UP000004980"/>
    </source>
</evidence>
<evidence type="ECO:0000313" key="2">
    <source>
        <dbReference type="EMBL" id="EIM99224.1"/>
    </source>
</evidence>
<sequence>MAFDAARSRIECLYRCFVFKRGRSLPFYYSLHCRCKLGVCSKSLLCPCPARDKKNENARRAGPYVRRDCA</sequence>